<feature type="transmembrane region" description="Helical" evidence="11">
    <location>
        <begin position="111"/>
        <end position="134"/>
    </location>
</feature>
<dbReference type="GO" id="GO:0006954">
    <property type="term" value="P:inflammatory response"/>
    <property type="evidence" value="ECO:0007669"/>
    <property type="project" value="TreeGrafter"/>
</dbReference>
<keyword evidence="4 10" id="KW-0297">G-protein coupled receptor</keyword>
<feature type="domain" description="G-protein coupled receptors family 1 profile" evidence="12">
    <location>
        <begin position="45"/>
        <end position="284"/>
    </location>
</feature>
<feature type="transmembrane region" description="Helical" evidence="11">
    <location>
        <begin position="188"/>
        <end position="215"/>
    </location>
</feature>
<dbReference type="GO" id="GO:0005886">
    <property type="term" value="C:plasma membrane"/>
    <property type="evidence" value="ECO:0007669"/>
    <property type="project" value="TreeGrafter"/>
</dbReference>
<dbReference type="InterPro" id="IPR000826">
    <property type="entry name" value="Formyl_rcpt-rel"/>
</dbReference>
<dbReference type="RefSeq" id="XP_030069226.1">
    <property type="nucleotide sequence ID" value="XM_030213366.1"/>
</dbReference>
<keyword evidence="5 11" id="KW-0472">Membrane</keyword>
<evidence type="ECO:0000256" key="1">
    <source>
        <dbReference type="ARBA" id="ARBA00004141"/>
    </source>
</evidence>
<evidence type="ECO:0000256" key="9">
    <source>
        <dbReference type="ARBA" id="ARBA00025736"/>
    </source>
</evidence>
<feature type="transmembrane region" description="Helical" evidence="11">
    <location>
        <begin position="32"/>
        <end position="53"/>
    </location>
</feature>
<keyword evidence="2 10" id="KW-0812">Transmembrane</keyword>
<dbReference type="FunFam" id="1.20.1070.10:FF:000034">
    <property type="entry name" value="G-protein coupled receptor 1"/>
    <property type="match status" value="1"/>
</dbReference>
<feature type="transmembrane region" description="Helical" evidence="11">
    <location>
        <begin position="146"/>
        <end position="165"/>
    </location>
</feature>
<dbReference type="OrthoDB" id="10044919at2759"/>
<dbReference type="KEGG" id="muo:115476787"/>
<feature type="transmembrane region" description="Helical" evidence="11">
    <location>
        <begin position="65"/>
        <end position="85"/>
    </location>
</feature>
<reference evidence="14" key="1">
    <citation type="submission" date="2025-08" db="UniProtKB">
        <authorList>
            <consortium name="RefSeq"/>
        </authorList>
    </citation>
    <scope>IDENTIFICATION</scope>
</reference>
<accession>A0A6P7YXF2</accession>
<evidence type="ECO:0000313" key="13">
    <source>
        <dbReference type="Proteomes" id="UP000515156"/>
    </source>
</evidence>
<dbReference type="Gene3D" id="1.20.1070.10">
    <property type="entry name" value="Rhodopsin 7-helix transmembrane proteins"/>
    <property type="match status" value="1"/>
</dbReference>
<dbReference type="GO" id="GO:0004875">
    <property type="term" value="F:complement receptor activity"/>
    <property type="evidence" value="ECO:0007669"/>
    <property type="project" value="TreeGrafter"/>
</dbReference>
<dbReference type="Proteomes" id="UP000515156">
    <property type="component" value="Chromosome 8"/>
</dbReference>
<comment type="similarity">
    <text evidence="9">Belongs to the chemokine-like receptor (CMKLR) family.</text>
</comment>
<dbReference type="PRINTS" id="PR00526">
    <property type="entry name" value="FMETLEUPHER"/>
</dbReference>
<name>A0A6P7YXF2_9AMPH</name>
<protein>
    <submittedName>
        <fullName evidence="14">Chemokine-like receptor 1</fullName>
    </submittedName>
</protein>
<dbReference type="GO" id="GO:0004930">
    <property type="term" value="F:G protein-coupled receptor activity"/>
    <property type="evidence" value="ECO:0007669"/>
    <property type="project" value="UniProtKB-KW"/>
</dbReference>
<feature type="transmembrane region" description="Helical" evidence="11">
    <location>
        <begin position="266"/>
        <end position="290"/>
    </location>
</feature>
<dbReference type="PRINTS" id="PR00237">
    <property type="entry name" value="GPCRRHODOPSN"/>
</dbReference>
<evidence type="ECO:0000256" key="2">
    <source>
        <dbReference type="ARBA" id="ARBA00022692"/>
    </source>
</evidence>
<proteinExistence type="inferred from homology"/>
<feature type="transmembrane region" description="Helical" evidence="11">
    <location>
        <begin position="227"/>
        <end position="246"/>
    </location>
</feature>
<dbReference type="AlphaFoldDB" id="A0A6P7YXF2"/>
<evidence type="ECO:0000313" key="14">
    <source>
        <dbReference type="RefSeq" id="XP_030069226.1"/>
    </source>
</evidence>
<evidence type="ECO:0000256" key="5">
    <source>
        <dbReference type="ARBA" id="ARBA00023136"/>
    </source>
</evidence>
<dbReference type="GO" id="GO:0007204">
    <property type="term" value="P:positive regulation of cytosolic calcium ion concentration"/>
    <property type="evidence" value="ECO:0007669"/>
    <property type="project" value="TreeGrafter"/>
</dbReference>
<dbReference type="InterPro" id="IPR017452">
    <property type="entry name" value="GPCR_Rhodpsn_7TM"/>
</dbReference>
<dbReference type="Pfam" id="PF00001">
    <property type="entry name" value="7tm_1"/>
    <property type="match status" value="1"/>
</dbReference>
<keyword evidence="8 10" id="KW-0807">Transducer</keyword>
<keyword evidence="3 11" id="KW-1133">Transmembrane helix</keyword>
<evidence type="ECO:0000256" key="6">
    <source>
        <dbReference type="ARBA" id="ARBA00023157"/>
    </source>
</evidence>
<dbReference type="PROSITE" id="PS00237">
    <property type="entry name" value="G_PROTEIN_RECEP_F1_1"/>
    <property type="match status" value="1"/>
</dbReference>
<dbReference type="PANTHER" id="PTHR24225:SF48">
    <property type="entry name" value="C3A ANAPHYLATOXIN CHEMOTACTIC RECEPTOR-RELATED"/>
    <property type="match status" value="1"/>
</dbReference>
<evidence type="ECO:0000256" key="7">
    <source>
        <dbReference type="ARBA" id="ARBA00023170"/>
    </source>
</evidence>
<evidence type="ECO:0000256" key="4">
    <source>
        <dbReference type="ARBA" id="ARBA00023040"/>
    </source>
</evidence>
<evidence type="ECO:0000259" key="12">
    <source>
        <dbReference type="PROSITE" id="PS50262"/>
    </source>
</evidence>
<keyword evidence="6" id="KW-1015">Disulfide bond</keyword>
<comment type="similarity">
    <text evidence="10">Belongs to the G-protein coupled receptor 1 family.</text>
</comment>
<dbReference type="PROSITE" id="PS50262">
    <property type="entry name" value="G_PROTEIN_RECEP_F1_2"/>
    <property type="match status" value="1"/>
</dbReference>
<gene>
    <name evidence="14" type="primary">LOC115476787</name>
</gene>
<dbReference type="InParanoid" id="A0A6P7YXF2"/>
<evidence type="ECO:0000256" key="11">
    <source>
        <dbReference type="SAM" id="Phobius"/>
    </source>
</evidence>
<keyword evidence="7 10" id="KW-0675">Receptor</keyword>
<comment type="subcellular location">
    <subcellularLocation>
        <location evidence="1">Membrane</location>
        <topology evidence="1">Multi-pass membrane protein</topology>
    </subcellularLocation>
</comment>
<keyword evidence="13" id="KW-1185">Reference proteome</keyword>
<dbReference type="PANTHER" id="PTHR24225">
    <property type="entry name" value="CHEMOTACTIC RECEPTOR"/>
    <property type="match status" value="1"/>
</dbReference>
<dbReference type="GeneID" id="115476787"/>
<evidence type="ECO:0000256" key="10">
    <source>
        <dbReference type="RuleBase" id="RU000688"/>
    </source>
</evidence>
<dbReference type="SUPFAM" id="SSF81321">
    <property type="entry name" value="Family A G protein-coupled receptor-like"/>
    <property type="match status" value="1"/>
</dbReference>
<evidence type="ECO:0000256" key="3">
    <source>
        <dbReference type="ARBA" id="ARBA00022989"/>
    </source>
</evidence>
<dbReference type="InterPro" id="IPR000276">
    <property type="entry name" value="GPCR_Rhodpsn"/>
</dbReference>
<dbReference type="GO" id="GO:0007200">
    <property type="term" value="P:phospholipase C-activating G protein-coupled receptor signaling pathway"/>
    <property type="evidence" value="ECO:0007669"/>
    <property type="project" value="TreeGrafter"/>
</dbReference>
<evidence type="ECO:0000256" key="8">
    <source>
        <dbReference type="ARBA" id="ARBA00023224"/>
    </source>
</evidence>
<organism evidence="13 14">
    <name type="scientific">Microcaecilia unicolor</name>
    <dbReference type="NCBI Taxonomy" id="1415580"/>
    <lineage>
        <taxon>Eukaryota</taxon>
        <taxon>Metazoa</taxon>
        <taxon>Chordata</taxon>
        <taxon>Craniata</taxon>
        <taxon>Vertebrata</taxon>
        <taxon>Euteleostomi</taxon>
        <taxon>Amphibia</taxon>
        <taxon>Gymnophiona</taxon>
        <taxon>Siphonopidae</taxon>
        <taxon>Microcaecilia</taxon>
    </lineage>
</organism>
<sequence length="307" mass="34593">MVEVFVSPVFLNVTSAQDRETSTEEPVSILGATINAFIFVAGTTGNGLVIWLMAFRTKKNVLSTWILNLAVADFVFSAFRILAAVRDALGDQWPFGLALCKLSVFVKHVNLYTSVFILAIISIDRCLLVTSPVWSRNHRTARLSSTISFASWCLAAILSMPHMLFRGTSLKGTRIKCTFEGTEDHIKLVLYLIRFTFSFFIPFMVITTCYLAIAVKIKKRQRTHSRRFFQIISVIILTFFLSWFPYHIVSLLKFTQVSRSSLKVAYSLAAGLAYLNSCINPLLYCFMGYLTKQSLSSLLRNVLSDGQ</sequence>